<comment type="caution">
    <text evidence="6">The sequence shown here is derived from an EMBL/GenBank/DDBJ whole genome shotgun (WGS) entry which is preliminary data.</text>
</comment>
<dbReference type="PANTHER" id="PTHR42978">
    <property type="entry name" value="QUORUM-QUENCHING LACTONASE YTNP-RELATED-RELATED"/>
    <property type="match status" value="1"/>
</dbReference>
<evidence type="ECO:0000256" key="2">
    <source>
        <dbReference type="ARBA" id="ARBA00022723"/>
    </source>
</evidence>
<gene>
    <name evidence="6" type="ORF">HO173_001790</name>
</gene>
<dbReference type="GeneID" id="59283464"/>
<dbReference type="SMART" id="SM00849">
    <property type="entry name" value="Lactamase_B"/>
    <property type="match status" value="1"/>
</dbReference>
<dbReference type="EMBL" id="JACCJC010000004">
    <property type="protein sequence ID" value="KAF6240180.1"/>
    <property type="molecule type" value="Genomic_DNA"/>
</dbReference>
<evidence type="ECO:0000256" key="1">
    <source>
        <dbReference type="ARBA" id="ARBA00007749"/>
    </source>
</evidence>
<dbReference type="Pfam" id="PF00753">
    <property type="entry name" value="Lactamase_B"/>
    <property type="match status" value="1"/>
</dbReference>
<name>A0A8H6L980_9LECA</name>
<evidence type="ECO:0000313" key="7">
    <source>
        <dbReference type="Proteomes" id="UP000578531"/>
    </source>
</evidence>
<keyword evidence="2" id="KW-0479">Metal-binding</keyword>
<keyword evidence="3" id="KW-0378">Hydrolase</keyword>
<evidence type="ECO:0000256" key="3">
    <source>
        <dbReference type="ARBA" id="ARBA00022801"/>
    </source>
</evidence>
<dbReference type="InterPro" id="IPR036866">
    <property type="entry name" value="RibonucZ/Hydroxyglut_hydro"/>
</dbReference>
<dbReference type="GO" id="GO:0046872">
    <property type="term" value="F:metal ion binding"/>
    <property type="evidence" value="ECO:0007669"/>
    <property type="project" value="UniProtKB-KW"/>
</dbReference>
<dbReference type="GO" id="GO:0016787">
    <property type="term" value="F:hydrolase activity"/>
    <property type="evidence" value="ECO:0007669"/>
    <property type="project" value="UniProtKB-KW"/>
</dbReference>
<dbReference type="Proteomes" id="UP000578531">
    <property type="component" value="Unassembled WGS sequence"/>
</dbReference>
<dbReference type="PANTHER" id="PTHR42978:SF5">
    <property type="entry name" value="METALLO-BETA-LACTAMASE DOMAIN-CONTAINING PROTEIN"/>
    <property type="match status" value="1"/>
</dbReference>
<dbReference type="InterPro" id="IPR051013">
    <property type="entry name" value="MBL_superfamily_lactonases"/>
</dbReference>
<dbReference type="SUPFAM" id="SSF56281">
    <property type="entry name" value="Metallo-hydrolase/oxidoreductase"/>
    <property type="match status" value="1"/>
</dbReference>
<evidence type="ECO:0000313" key="6">
    <source>
        <dbReference type="EMBL" id="KAF6240180.1"/>
    </source>
</evidence>
<organism evidence="6 7">
    <name type="scientific">Letharia columbiana</name>
    <dbReference type="NCBI Taxonomy" id="112416"/>
    <lineage>
        <taxon>Eukaryota</taxon>
        <taxon>Fungi</taxon>
        <taxon>Dikarya</taxon>
        <taxon>Ascomycota</taxon>
        <taxon>Pezizomycotina</taxon>
        <taxon>Lecanoromycetes</taxon>
        <taxon>OSLEUM clade</taxon>
        <taxon>Lecanoromycetidae</taxon>
        <taxon>Lecanorales</taxon>
        <taxon>Lecanorineae</taxon>
        <taxon>Parmeliaceae</taxon>
        <taxon>Letharia</taxon>
    </lineage>
</organism>
<dbReference type="Gene3D" id="3.60.15.10">
    <property type="entry name" value="Ribonuclease Z/Hydroxyacylglutathione hydrolase-like"/>
    <property type="match status" value="1"/>
</dbReference>
<comment type="similarity">
    <text evidence="1">Belongs to the metallo-beta-lactamase superfamily.</text>
</comment>
<dbReference type="OrthoDB" id="10250730at2759"/>
<feature type="domain" description="Metallo-beta-lactamase" evidence="5">
    <location>
        <begin position="55"/>
        <end position="273"/>
    </location>
</feature>
<dbReference type="RefSeq" id="XP_037169449.1">
    <property type="nucleotide sequence ID" value="XM_037303727.1"/>
</dbReference>
<keyword evidence="4" id="KW-0862">Zinc</keyword>
<reference evidence="6 7" key="1">
    <citation type="journal article" date="2020" name="Genomics">
        <title>Complete, high-quality genomes from long-read metagenomic sequencing of two wolf lichen thalli reveals enigmatic genome architecture.</title>
        <authorList>
            <person name="McKenzie S.K."/>
            <person name="Walston R.F."/>
            <person name="Allen J.L."/>
        </authorList>
    </citation>
    <scope>NUCLEOTIDE SEQUENCE [LARGE SCALE GENOMIC DNA]</scope>
    <source>
        <strain evidence="6">WasteWater2</strain>
    </source>
</reference>
<dbReference type="AlphaFoldDB" id="A0A8H6L980"/>
<sequence length="463" mass="51342">MAGDEIKPQAHPPLKIPQSDATVEVSTINTTTDIVVPAKAFVEPVQNGHEYMNMPTFAFLIENKKLGKTIMFDLGCRKDWWNHSPGSYASVKNGIPGLNIPKNVNEILREGGVDDKKIDAVVWSHWHWDHTGDLSLFPHSTDLYVGPGFKENFMPGYPTNKDCPVLDEDFKGRAVHEVSFDTNDKIGAFPSHDLFGDGSFYILDVPGHAIGHISGLARTTSDTFVFLGGDICHFGGSYRPTVYAPMPGTIPSSVPLDRRLPSPCPCSFFAGSHHDPENLRTSAFYNVTQEPGGWYVDPPTAQKSVKRLEVFDADENVFVCVAHDGGLIPVVDWFPNGTINDWKKKGWKERSQWGFLNELPVDGQPGRPWIAPGLVKEGKVMSKEELRVVDLNVPFVETSDSSLRLSNGFYFLFVPEQWLWIFVANSFIYCGETDSAVLWLAVGFNADMCEASGRGELVGSEAW</sequence>
<dbReference type="InterPro" id="IPR001279">
    <property type="entry name" value="Metallo-B-lactamas"/>
</dbReference>
<evidence type="ECO:0000256" key="4">
    <source>
        <dbReference type="ARBA" id="ARBA00022833"/>
    </source>
</evidence>
<proteinExistence type="inferred from homology"/>
<protein>
    <recommendedName>
        <fullName evidence="5">Metallo-beta-lactamase domain-containing protein</fullName>
    </recommendedName>
</protein>
<keyword evidence="7" id="KW-1185">Reference proteome</keyword>
<accession>A0A8H6L980</accession>
<evidence type="ECO:0000259" key="5">
    <source>
        <dbReference type="SMART" id="SM00849"/>
    </source>
</evidence>
<dbReference type="CDD" id="cd07730">
    <property type="entry name" value="metallo-hydrolase-like_MBL-fold"/>
    <property type="match status" value="1"/>
</dbReference>